<organism evidence="2 3">
    <name type="scientific">Nitrosomonas ureae</name>
    <dbReference type="NCBI Taxonomy" id="44577"/>
    <lineage>
        <taxon>Bacteria</taxon>
        <taxon>Pseudomonadati</taxon>
        <taxon>Pseudomonadota</taxon>
        <taxon>Betaproteobacteria</taxon>
        <taxon>Nitrosomonadales</taxon>
        <taxon>Nitrosomonadaceae</taxon>
        <taxon>Nitrosomonas</taxon>
    </lineage>
</organism>
<keyword evidence="1" id="KW-1133">Transmembrane helix</keyword>
<gene>
    <name evidence="2" type="ORF">SAMN05216334_10448</name>
</gene>
<dbReference type="RefSeq" id="WP_103965717.1">
    <property type="nucleotide sequence ID" value="NZ_FNUX01000004.1"/>
</dbReference>
<evidence type="ECO:0000313" key="2">
    <source>
        <dbReference type="EMBL" id="SEF58987.1"/>
    </source>
</evidence>
<proteinExistence type="predicted"/>
<reference evidence="2 3" key="1">
    <citation type="submission" date="2016-10" db="EMBL/GenBank/DDBJ databases">
        <authorList>
            <person name="de Groot N.N."/>
        </authorList>
    </citation>
    <scope>NUCLEOTIDE SEQUENCE [LARGE SCALE GENOMIC DNA]</scope>
    <source>
        <strain evidence="2 3">Nm13</strain>
    </source>
</reference>
<dbReference type="EMBL" id="FNUX01000004">
    <property type="protein sequence ID" value="SEF58987.1"/>
    <property type="molecule type" value="Genomic_DNA"/>
</dbReference>
<sequence length="110" mass="12522">MADGFDKLKSNDIPSQKDIIIQELETKVQDLENSILEERFYWVLAMMIIINIIAFIHMPSWGGPIAIMILELFGLLALADKCGVDNVVIIITKIVDGWFQRNSNNEKTNK</sequence>
<name>A0A1H5TAH2_9PROT</name>
<protein>
    <submittedName>
        <fullName evidence="2">Uncharacterized protein</fullName>
    </submittedName>
</protein>
<keyword evidence="1" id="KW-0472">Membrane</keyword>
<evidence type="ECO:0000256" key="1">
    <source>
        <dbReference type="SAM" id="Phobius"/>
    </source>
</evidence>
<dbReference type="AlphaFoldDB" id="A0A1H5TAH2"/>
<dbReference type="Proteomes" id="UP000236753">
    <property type="component" value="Unassembled WGS sequence"/>
</dbReference>
<evidence type="ECO:0000313" key="3">
    <source>
        <dbReference type="Proteomes" id="UP000236753"/>
    </source>
</evidence>
<feature type="transmembrane region" description="Helical" evidence="1">
    <location>
        <begin position="40"/>
        <end position="58"/>
    </location>
</feature>
<keyword evidence="1" id="KW-0812">Transmembrane</keyword>
<accession>A0A1H5TAH2</accession>